<dbReference type="GeneID" id="19247248"/>
<evidence type="ECO:0000313" key="2">
    <source>
        <dbReference type="Proteomes" id="UP000002499"/>
    </source>
</evidence>
<proteinExistence type="predicted"/>
<gene>
    <name evidence="1" type="ORF">MAC_02937</name>
</gene>
<name>E9DZ89_METAQ</name>
<dbReference type="EMBL" id="GL698485">
    <property type="protein sequence ID" value="EFY91051.1"/>
    <property type="molecule type" value="Genomic_DNA"/>
</dbReference>
<dbReference type="InParanoid" id="E9DZ89"/>
<dbReference type="HOGENOM" id="CLU_016621_0_0_1"/>
<sequence length="646" mass="72398">MTLIEEIGKLRGDASTMIGICEGASSEAVEEGFKLEVLRRARNLSQQVEIMVKETAILETQLQASRMAQAEMRRELDKLQETFNSRLHDQVNKETEKLKSNISERMEKQPDSRFIALATEVRRADAEISPCQMERETRLDEKEQRLCEMEKRLTERQESLDFRETSLRETRNEVNSRMRELAADRDHSFEHVRELLDDRFLTIQAGLADLNLIRKLQDDFKEQQAALRDLASKSDIDSVVSRLSVLPNLVEAMASLLSVEQVHAIVSNGVSNLVTRSDLESLGLLDNASDRVQRRDITNLTAQVLQASTDHEATLAQLRQGISNQVFLRLDLRNLVSKIDSIASDLPNRSVVAELASTVLRNNDARDSEHQAQTAELAEISAKVDVLNNKLADTNLAKKADVVELANKVDALNTIITKADFPKNSDITTLANRVLNIDLDRETASQKVSQAVSLMSENLAKHLEALTNWRGATTPDSLQTTLGELVEIVGSIKQQIDGTSEVVGQISSDLGKLGGPTPPLTTEAGKPKWLYKYQSLRFWDSAIDEALSDLTILNVVGAENMEPKEVSRLLLDTLQPANIESAIHLVCEGPAETWFCSRGFRFDEQIEVENDFCPFHEDCIFVKRIHFNDEDGRPSIGLKFRKPNAC</sequence>
<reference evidence="1 2" key="1">
    <citation type="journal article" date="2011" name="PLoS Genet.">
        <title>Genome sequencing and comparative transcriptomics of the model entomopathogenic fungi Metarhizium anisopliae and M. acridum.</title>
        <authorList>
            <person name="Gao Q."/>
            <person name="Jin K."/>
            <person name="Ying S.H."/>
            <person name="Zhang Y."/>
            <person name="Xiao G."/>
            <person name="Shang Y."/>
            <person name="Duan Z."/>
            <person name="Hu X."/>
            <person name="Xie X.Q."/>
            <person name="Zhou G."/>
            <person name="Peng G."/>
            <person name="Luo Z."/>
            <person name="Huang W."/>
            <person name="Wang B."/>
            <person name="Fang W."/>
            <person name="Wang S."/>
            <person name="Zhong Y."/>
            <person name="Ma L.J."/>
            <person name="St Leger R.J."/>
            <person name="Zhao G.P."/>
            <person name="Pei Y."/>
            <person name="Feng M.G."/>
            <person name="Xia Y."/>
            <person name="Wang C."/>
        </authorList>
    </citation>
    <scope>NUCLEOTIDE SEQUENCE [LARGE SCALE GENOMIC DNA]</scope>
    <source>
        <strain evidence="1 2">CQMa 102</strain>
    </source>
</reference>
<protein>
    <submittedName>
        <fullName evidence="1">Uncharacterized protein</fullName>
    </submittedName>
</protein>
<evidence type="ECO:0000313" key="1">
    <source>
        <dbReference type="EMBL" id="EFY91051.1"/>
    </source>
</evidence>
<accession>E9DZ89</accession>
<dbReference type="OrthoDB" id="4936797at2759"/>
<keyword evidence="2" id="KW-1185">Reference proteome</keyword>
<dbReference type="Proteomes" id="UP000002499">
    <property type="component" value="Unassembled WGS sequence"/>
</dbReference>
<dbReference type="KEGG" id="maw:19247248"/>
<dbReference type="AlphaFoldDB" id="E9DZ89"/>
<organism evidence="2">
    <name type="scientific">Metarhizium acridum (strain CQMa 102)</name>
    <dbReference type="NCBI Taxonomy" id="655827"/>
    <lineage>
        <taxon>Eukaryota</taxon>
        <taxon>Fungi</taxon>
        <taxon>Dikarya</taxon>
        <taxon>Ascomycota</taxon>
        <taxon>Pezizomycotina</taxon>
        <taxon>Sordariomycetes</taxon>
        <taxon>Hypocreomycetidae</taxon>
        <taxon>Hypocreales</taxon>
        <taxon>Clavicipitaceae</taxon>
        <taxon>Metarhizium</taxon>
    </lineage>
</organism>
<dbReference type="eggNOG" id="ENOG502RMR8">
    <property type="taxonomic scope" value="Eukaryota"/>
</dbReference>